<protein>
    <submittedName>
        <fullName evidence="1">Uncharacterized protein</fullName>
    </submittedName>
</protein>
<reference evidence="1" key="1">
    <citation type="submission" date="2020-05" db="EMBL/GenBank/DDBJ databases">
        <authorList>
            <person name="Chiriac C."/>
            <person name="Salcher M."/>
            <person name="Ghai R."/>
            <person name="Kavagutti S V."/>
        </authorList>
    </citation>
    <scope>NUCLEOTIDE SEQUENCE</scope>
</reference>
<accession>A0A6J7WXC9</accession>
<gene>
    <name evidence="1" type="ORF">UFOVP368_24</name>
</gene>
<sequence>MNAALTAALAAVVAWMFLSHFVINRGLVVGPWIRGRQHSKGYWWPWLSRKGKGWSISLKPKGELHAVLDYSARIPATATKLVWHYRAEISMAFPAEAPASVPLVSLVLQRKGDNWSAKGKMASYRFYSPAFPLETGEHIREIPLEGWTNVWGKPVDMRFAIANLSNLAVAFGHSSGRMHGVKGAGVFTLISLEAA</sequence>
<dbReference type="EMBL" id="LR798303">
    <property type="protein sequence ID" value="CAB5222666.1"/>
    <property type="molecule type" value="Genomic_DNA"/>
</dbReference>
<organism evidence="1">
    <name type="scientific">uncultured Caudovirales phage</name>
    <dbReference type="NCBI Taxonomy" id="2100421"/>
    <lineage>
        <taxon>Viruses</taxon>
        <taxon>Duplodnaviria</taxon>
        <taxon>Heunggongvirae</taxon>
        <taxon>Uroviricota</taxon>
        <taxon>Caudoviricetes</taxon>
        <taxon>Peduoviridae</taxon>
        <taxon>Maltschvirus</taxon>
        <taxon>Maltschvirus maltsch</taxon>
    </lineage>
</organism>
<proteinExistence type="predicted"/>
<evidence type="ECO:0000313" key="1">
    <source>
        <dbReference type="EMBL" id="CAB5222666.1"/>
    </source>
</evidence>
<name>A0A6J7WXC9_9CAUD</name>